<dbReference type="EMBL" id="FOXB01000010">
    <property type="protein sequence ID" value="SFP20581.1"/>
    <property type="molecule type" value="Genomic_DNA"/>
</dbReference>
<name>A0A1I5NH86_9BACT</name>
<dbReference type="Proteomes" id="UP000199227">
    <property type="component" value="Unassembled WGS sequence"/>
</dbReference>
<evidence type="ECO:0000313" key="4">
    <source>
        <dbReference type="EMBL" id="SFP20581.1"/>
    </source>
</evidence>
<dbReference type="PROSITE" id="PS50887">
    <property type="entry name" value="GGDEF"/>
    <property type="match status" value="1"/>
</dbReference>
<dbReference type="Gene3D" id="3.30.70.270">
    <property type="match status" value="1"/>
</dbReference>
<comment type="catalytic activity">
    <reaction evidence="2">
        <text>2 GTP = 3',3'-c-di-GMP + 2 diphosphate</text>
        <dbReference type="Rhea" id="RHEA:24898"/>
        <dbReference type="ChEBI" id="CHEBI:33019"/>
        <dbReference type="ChEBI" id="CHEBI:37565"/>
        <dbReference type="ChEBI" id="CHEBI:58805"/>
        <dbReference type="EC" id="2.7.7.65"/>
    </reaction>
</comment>
<feature type="domain" description="GGDEF" evidence="3">
    <location>
        <begin position="204"/>
        <end position="334"/>
    </location>
</feature>
<dbReference type="PANTHER" id="PTHR45138:SF9">
    <property type="entry name" value="DIGUANYLATE CYCLASE DGCM-RELATED"/>
    <property type="match status" value="1"/>
</dbReference>
<sequence>MSVNKIRQPKAQGLEEPTSELELYAQEVMNEMVRQNVPPTPSNFDAYFDKMLESKSPEFRKRILKILELEDTGEHEQQTMMEQHLKDAFVNIKKFMQLINLIYKNLRHLVALIDKRRYELKAVADKAGIMTLLDTLEKDMQSMNEIIKKESKTIKATYEATSELVYEVQELAIYDSRFGVYKKKYFIRKVEQEAKLIKEFHHESSIMMVRVSEKLLKKIESQKVRQMILRTVARLLLKTSRRSDLVAVYDDEVFTILMRHTSVQNAKRAAERLKDLVNNTNFFVGDNEINLDVNIGIARIDLERTLEVTLVCALDAIALGEKNNMPYGICPQDEEA</sequence>
<dbReference type="NCBIfam" id="TIGR00254">
    <property type="entry name" value="GGDEF"/>
    <property type="match status" value="1"/>
</dbReference>
<dbReference type="SUPFAM" id="SSF55073">
    <property type="entry name" value="Nucleotide cyclase"/>
    <property type="match status" value="1"/>
</dbReference>
<dbReference type="InterPro" id="IPR029787">
    <property type="entry name" value="Nucleotide_cyclase"/>
</dbReference>
<accession>A0A1I5NH86</accession>
<dbReference type="InterPro" id="IPR050469">
    <property type="entry name" value="Diguanylate_Cyclase"/>
</dbReference>
<dbReference type="PANTHER" id="PTHR45138">
    <property type="entry name" value="REGULATORY COMPONENTS OF SENSORY TRANSDUCTION SYSTEM"/>
    <property type="match status" value="1"/>
</dbReference>
<organism evidence="4 5">
    <name type="scientific">Hydrogenimonas thermophila</name>
    <dbReference type="NCBI Taxonomy" id="223786"/>
    <lineage>
        <taxon>Bacteria</taxon>
        <taxon>Pseudomonadati</taxon>
        <taxon>Campylobacterota</taxon>
        <taxon>Epsilonproteobacteria</taxon>
        <taxon>Campylobacterales</taxon>
        <taxon>Hydrogenimonadaceae</taxon>
        <taxon>Hydrogenimonas</taxon>
    </lineage>
</organism>
<dbReference type="Pfam" id="PF00990">
    <property type="entry name" value="GGDEF"/>
    <property type="match status" value="1"/>
</dbReference>
<evidence type="ECO:0000313" key="5">
    <source>
        <dbReference type="Proteomes" id="UP000199227"/>
    </source>
</evidence>
<dbReference type="AlphaFoldDB" id="A0A1I5NH86"/>
<dbReference type="InterPro" id="IPR043128">
    <property type="entry name" value="Rev_trsase/Diguanyl_cyclase"/>
</dbReference>
<dbReference type="GO" id="GO:0052621">
    <property type="term" value="F:diguanylate cyclase activity"/>
    <property type="evidence" value="ECO:0007669"/>
    <property type="project" value="UniProtKB-EC"/>
</dbReference>
<dbReference type="EC" id="2.7.7.65" evidence="1"/>
<keyword evidence="5" id="KW-1185">Reference proteome</keyword>
<dbReference type="STRING" id="223786.SAMN05216234_11031"/>
<evidence type="ECO:0000256" key="1">
    <source>
        <dbReference type="ARBA" id="ARBA00012528"/>
    </source>
</evidence>
<reference evidence="4 5" key="1">
    <citation type="submission" date="2016-10" db="EMBL/GenBank/DDBJ databases">
        <authorList>
            <person name="de Groot N.N."/>
        </authorList>
    </citation>
    <scope>NUCLEOTIDE SEQUENCE [LARGE SCALE GENOMIC DNA]</scope>
    <source>
        <strain evidence="4 5">EP1-55-1</strain>
    </source>
</reference>
<protein>
    <recommendedName>
        <fullName evidence="1">diguanylate cyclase</fullName>
        <ecNumber evidence="1">2.7.7.65</ecNumber>
    </recommendedName>
</protein>
<gene>
    <name evidence="4" type="ORF">SAMN05216234_11031</name>
</gene>
<dbReference type="RefSeq" id="WP_092911737.1">
    <property type="nucleotide sequence ID" value="NZ_CP136592.1"/>
</dbReference>
<dbReference type="SMART" id="SM00267">
    <property type="entry name" value="GGDEF"/>
    <property type="match status" value="1"/>
</dbReference>
<evidence type="ECO:0000259" key="3">
    <source>
        <dbReference type="PROSITE" id="PS50887"/>
    </source>
</evidence>
<dbReference type="OrthoDB" id="5372407at2"/>
<dbReference type="InterPro" id="IPR000160">
    <property type="entry name" value="GGDEF_dom"/>
</dbReference>
<evidence type="ECO:0000256" key="2">
    <source>
        <dbReference type="ARBA" id="ARBA00034247"/>
    </source>
</evidence>
<proteinExistence type="predicted"/>